<gene>
    <name evidence="3" type="ORF">LOCC1_G001899</name>
</gene>
<proteinExistence type="predicted"/>
<evidence type="ECO:0000256" key="2">
    <source>
        <dbReference type="ARBA" id="ARBA00023128"/>
    </source>
</evidence>
<sequence length="260" mass="28942">MDPKSTTYVGTHYEYTVRTALSRLGLSLKRIGGRSDYGIDLIGTWNLPSSLQPMKVLIQCKALAGKAEPRVVRELEGAFVGAPTGWRGAGVLGFLVSKKPASKGVREALGRSRWPMGYVLCEDDGKVLQMLWNKRAEQEGLEGVGVGLKYGGGEKSESEVILTWKGETINVSKPRETFRSRPIRTHPEMCHQLIQVFECGHNTGSKVIICKSPTGDCNEVFLRQELEDTTRPCASCQRKEDCRKAYQARREAVEDEGYWS</sequence>
<keyword evidence="2" id="KW-0496">Mitochondrion</keyword>
<dbReference type="InterPro" id="IPR018828">
    <property type="entry name" value="RRG7"/>
</dbReference>
<dbReference type="EMBL" id="QGMI01000144">
    <property type="protein sequence ID" value="TVY46493.1"/>
    <property type="molecule type" value="Genomic_DNA"/>
</dbReference>
<comment type="subcellular location">
    <subcellularLocation>
        <location evidence="1">Mitochondrion</location>
    </subcellularLocation>
</comment>
<evidence type="ECO:0000313" key="3">
    <source>
        <dbReference type="EMBL" id="TVY46493.1"/>
    </source>
</evidence>
<dbReference type="Proteomes" id="UP000443090">
    <property type="component" value="Unassembled WGS sequence"/>
</dbReference>
<name>A0A8H8S486_9HELO</name>
<evidence type="ECO:0008006" key="5">
    <source>
        <dbReference type="Google" id="ProtNLM"/>
    </source>
</evidence>
<dbReference type="GO" id="GO:0005739">
    <property type="term" value="C:mitochondrion"/>
    <property type="evidence" value="ECO:0007669"/>
    <property type="project" value="UniProtKB-SubCell"/>
</dbReference>
<dbReference type="OrthoDB" id="20734at2759"/>
<keyword evidence="4" id="KW-1185">Reference proteome</keyword>
<organism evidence="3 4">
    <name type="scientific">Lachnellula occidentalis</name>
    <dbReference type="NCBI Taxonomy" id="215460"/>
    <lineage>
        <taxon>Eukaryota</taxon>
        <taxon>Fungi</taxon>
        <taxon>Dikarya</taxon>
        <taxon>Ascomycota</taxon>
        <taxon>Pezizomycotina</taxon>
        <taxon>Leotiomycetes</taxon>
        <taxon>Helotiales</taxon>
        <taxon>Lachnaceae</taxon>
        <taxon>Lachnellula</taxon>
    </lineage>
</organism>
<dbReference type="AlphaFoldDB" id="A0A8H8S486"/>
<dbReference type="SUPFAM" id="SSF52980">
    <property type="entry name" value="Restriction endonuclease-like"/>
    <property type="match status" value="1"/>
</dbReference>
<reference evidence="3 4" key="1">
    <citation type="submission" date="2018-05" db="EMBL/GenBank/DDBJ databases">
        <title>Genome sequencing and assembly of the regulated plant pathogen Lachnellula willkommii and related sister species for the development of diagnostic species identification markers.</title>
        <authorList>
            <person name="Giroux E."/>
            <person name="Bilodeau G."/>
        </authorList>
    </citation>
    <scope>NUCLEOTIDE SEQUENCE [LARGE SCALE GENOMIC DNA]</scope>
    <source>
        <strain evidence="3 4">CBS 160.35</strain>
    </source>
</reference>
<comment type="caution">
    <text evidence="3">The sequence shown here is derived from an EMBL/GenBank/DDBJ whole genome shotgun (WGS) entry which is preliminary data.</text>
</comment>
<evidence type="ECO:0000256" key="1">
    <source>
        <dbReference type="ARBA" id="ARBA00004173"/>
    </source>
</evidence>
<dbReference type="InterPro" id="IPR011335">
    <property type="entry name" value="Restrct_endonuc-II-like"/>
</dbReference>
<evidence type="ECO:0000313" key="4">
    <source>
        <dbReference type="Proteomes" id="UP000443090"/>
    </source>
</evidence>
<dbReference type="Pfam" id="PF10356">
    <property type="entry name" value="RRG7"/>
    <property type="match status" value="2"/>
</dbReference>
<dbReference type="GO" id="GO:0006302">
    <property type="term" value="P:double-strand break repair"/>
    <property type="evidence" value="ECO:0007669"/>
    <property type="project" value="UniProtKB-ARBA"/>
</dbReference>
<dbReference type="PANTHER" id="PTHR28133">
    <property type="entry name" value="REQUIRED FOR RESPIRATORY GROWTH PROTEIN 7, MITOCHONDRIAL"/>
    <property type="match status" value="1"/>
</dbReference>
<dbReference type="PANTHER" id="PTHR28133:SF1">
    <property type="entry name" value="REQUIRED FOR RESPIRATORY GROWTH PROTEIN 7, MITOCHONDRIAL"/>
    <property type="match status" value="1"/>
</dbReference>
<protein>
    <recommendedName>
        <fullName evidence="5">Restriction endonuclease type IV Mrr domain-containing protein</fullName>
    </recommendedName>
</protein>
<accession>A0A8H8S486</accession>